<gene>
    <name evidence="10" type="ORF">GLV81_04190</name>
</gene>
<evidence type="ECO:0000256" key="4">
    <source>
        <dbReference type="ARBA" id="ARBA00022692"/>
    </source>
</evidence>
<name>A0A6I6GKH1_9BACT</name>
<dbReference type="InterPro" id="IPR023997">
    <property type="entry name" value="TonB-dep_OMP_SusC/RagA_CS"/>
</dbReference>
<evidence type="ECO:0000256" key="6">
    <source>
        <dbReference type="ARBA" id="ARBA00023237"/>
    </source>
</evidence>
<organism evidence="10 11">
    <name type="scientific">Phnomibacter ginsenosidimutans</name>
    <dbReference type="NCBI Taxonomy" id="2676868"/>
    <lineage>
        <taxon>Bacteria</taxon>
        <taxon>Pseudomonadati</taxon>
        <taxon>Bacteroidota</taxon>
        <taxon>Chitinophagia</taxon>
        <taxon>Chitinophagales</taxon>
        <taxon>Chitinophagaceae</taxon>
        <taxon>Phnomibacter</taxon>
    </lineage>
</organism>
<dbReference type="InterPro" id="IPR023996">
    <property type="entry name" value="TonB-dep_OMP_SusC/RagA"/>
</dbReference>
<comment type="subcellular location">
    <subcellularLocation>
        <location evidence="1 7">Cell outer membrane</location>
        <topology evidence="1 7">Multi-pass membrane protein</topology>
    </subcellularLocation>
</comment>
<evidence type="ECO:0000256" key="8">
    <source>
        <dbReference type="SAM" id="SignalP"/>
    </source>
</evidence>
<keyword evidence="2 7" id="KW-0813">Transport</keyword>
<evidence type="ECO:0000256" key="5">
    <source>
        <dbReference type="ARBA" id="ARBA00023136"/>
    </source>
</evidence>
<dbReference type="Proteomes" id="UP000426027">
    <property type="component" value="Chromosome"/>
</dbReference>
<dbReference type="SUPFAM" id="SSF49464">
    <property type="entry name" value="Carboxypeptidase regulatory domain-like"/>
    <property type="match status" value="1"/>
</dbReference>
<dbReference type="SUPFAM" id="SSF56935">
    <property type="entry name" value="Porins"/>
    <property type="match status" value="1"/>
</dbReference>
<dbReference type="Pfam" id="PF07715">
    <property type="entry name" value="Plug"/>
    <property type="match status" value="1"/>
</dbReference>
<dbReference type="NCBIfam" id="TIGR04056">
    <property type="entry name" value="OMP_RagA_SusC"/>
    <property type="match status" value="1"/>
</dbReference>
<keyword evidence="3 7" id="KW-1134">Transmembrane beta strand</keyword>
<dbReference type="PROSITE" id="PS52016">
    <property type="entry name" value="TONB_DEPENDENT_REC_3"/>
    <property type="match status" value="1"/>
</dbReference>
<evidence type="ECO:0000256" key="3">
    <source>
        <dbReference type="ARBA" id="ARBA00022452"/>
    </source>
</evidence>
<dbReference type="KEGG" id="fls:GLV81_04190"/>
<keyword evidence="6 7" id="KW-0998">Cell outer membrane</keyword>
<dbReference type="AlphaFoldDB" id="A0A6I6GKH1"/>
<feature type="signal peptide" evidence="8">
    <location>
        <begin position="1"/>
        <end position="22"/>
    </location>
</feature>
<dbReference type="Gene3D" id="2.40.170.20">
    <property type="entry name" value="TonB-dependent receptor, beta-barrel domain"/>
    <property type="match status" value="1"/>
</dbReference>
<keyword evidence="4 7" id="KW-0812">Transmembrane</keyword>
<sequence length="1028" mass="111329">MRKVTALLLACFCMLGTLYAQRQVTGKVTDAKDGTPLAGVSVKVKGTNIGTSTETDGTFTISVSKPNAKLVFSFVGYTEKEVDAAGNTVTVSLSQSTSNDLEEVVVVAYGSEKKQASTGSVSVVKSDMLKERPVTSVEKALQGAAAGVTVQSVSGQPGAASTVRIRGIGSFTASSNPLYVIDGVAVTTGDFTQGSTTANILSTIDPRDIESISVLKDASAASLYGSRAGNGVILINTKKGKTGKTKINVSASNGFSSLAVQKHDVMSTSQYFKYWWDYYYNGRISAGDAPSVAATAANASTISNLAVNPYNNTNPYGAGGVLNSGVKQLYDNDWRDAVTSIGRTQDYSLSLSGGNERTTFYLSGSYFNQEGIVVGSDFKRYSLKLNLENKATDYLKVGVNTSFGFTDQNTPPGAGGAANPIRFADIVSNVYPLYRIDADGNPLVDATGKKIYNYNTPVVFDYNPVGLAENNIYRAQSARALITGFAELSIMPGLKFKSLGGFDFVDLGETQHYNYTNGDGRGVRGRTTKYAPRDIQLTITNTLSYDKTFGNHTLSALVGQEAVRTKYENLIAGATGFPGPGFVELDAAATPTTASSIITEKRLASYLSRINYSFDNKYFVSASFRRDGSSVFGIDSRWGNFWSVGGAWRISQENFMAGIDWLNELKVRGSYGVSGNDNIGRYARLDLYSTGYNYGGGNGAINDQLGNSQLQWEGNKVTDIGVEFTIFKRIKGEFSYFNRGSNAILFNKPLSLLTGFENITTNLADMKNYGFEGLVEIGLMQKKNFDWSVSLNMTTYKNQIQKMSIDSILQGSQRWKVGSDRYQFYLREYAGVDVQTGQPLWYIDGANGKTTTTNWNNATRYENGSALPKFFGGITNKFQFYNFDASVFVFFSVGGKIYDATLASEMDGGNAPGSQLANQSFAAWQKPGDVTNVPRFVPRNTDLGNSASTRFLFDGTYARVKNINIGYSLPSNVIKRLKISNARIYLAAENILTLAKHKGMDPEVEITGIPNNDVPNIKTISFGLNLGL</sequence>
<evidence type="ECO:0000313" key="11">
    <source>
        <dbReference type="Proteomes" id="UP000426027"/>
    </source>
</evidence>
<dbReference type="RefSeq" id="WP_157477142.1">
    <property type="nucleotide sequence ID" value="NZ_CP046566.1"/>
</dbReference>
<keyword evidence="11" id="KW-1185">Reference proteome</keyword>
<dbReference type="InterPro" id="IPR037066">
    <property type="entry name" value="Plug_dom_sf"/>
</dbReference>
<evidence type="ECO:0000256" key="2">
    <source>
        <dbReference type="ARBA" id="ARBA00022448"/>
    </source>
</evidence>
<keyword evidence="5 7" id="KW-0472">Membrane</keyword>
<evidence type="ECO:0000256" key="7">
    <source>
        <dbReference type="PROSITE-ProRule" id="PRU01360"/>
    </source>
</evidence>
<dbReference type="Gene3D" id="2.170.130.10">
    <property type="entry name" value="TonB-dependent receptor, plug domain"/>
    <property type="match status" value="1"/>
</dbReference>
<dbReference type="InterPro" id="IPR012910">
    <property type="entry name" value="Plug_dom"/>
</dbReference>
<keyword evidence="8" id="KW-0732">Signal</keyword>
<feature type="domain" description="TonB-dependent receptor plug" evidence="9">
    <location>
        <begin position="114"/>
        <end position="232"/>
    </location>
</feature>
<proteinExistence type="inferred from homology"/>
<dbReference type="InterPro" id="IPR039426">
    <property type="entry name" value="TonB-dep_rcpt-like"/>
</dbReference>
<dbReference type="InterPro" id="IPR036942">
    <property type="entry name" value="Beta-barrel_TonB_sf"/>
</dbReference>
<dbReference type="Pfam" id="PF13715">
    <property type="entry name" value="CarbopepD_reg_2"/>
    <property type="match status" value="1"/>
</dbReference>
<comment type="similarity">
    <text evidence="7">Belongs to the TonB-dependent receptor family.</text>
</comment>
<evidence type="ECO:0000313" key="10">
    <source>
        <dbReference type="EMBL" id="QGW27402.1"/>
    </source>
</evidence>
<evidence type="ECO:0000259" key="9">
    <source>
        <dbReference type="Pfam" id="PF07715"/>
    </source>
</evidence>
<dbReference type="GO" id="GO:0009279">
    <property type="term" value="C:cell outer membrane"/>
    <property type="evidence" value="ECO:0007669"/>
    <property type="project" value="UniProtKB-SubCell"/>
</dbReference>
<reference evidence="10 11" key="1">
    <citation type="submission" date="2019-11" db="EMBL/GenBank/DDBJ databases">
        <authorList>
            <person name="Im W.T."/>
        </authorList>
    </citation>
    <scope>NUCLEOTIDE SEQUENCE [LARGE SCALE GENOMIC DNA]</scope>
    <source>
        <strain evidence="10 11">SB-02</strain>
    </source>
</reference>
<dbReference type="EMBL" id="CP046566">
    <property type="protein sequence ID" value="QGW27402.1"/>
    <property type="molecule type" value="Genomic_DNA"/>
</dbReference>
<evidence type="ECO:0000256" key="1">
    <source>
        <dbReference type="ARBA" id="ARBA00004571"/>
    </source>
</evidence>
<dbReference type="Gene3D" id="2.60.40.1120">
    <property type="entry name" value="Carboxypeptidase-like, regulatory domain"/>
    <property type="match status" value="1"/>
</dbReference>
<protein>
    <submittedName>
        <fullName evidence="10">SusC/RagA family TonB-linked outer membrane protein</fullName>
    </submittedName>
</protein>
<dbReference type="NCBIfam" id="TIGR04057">
    <property type="entry name" value="SusC_RagA_signa"/>
    <property type="match status" value="1"/>
</dbReference>
<feature type="chain" id="PRO_5026110826" evidence="8">
    <location>
        <begin position="23"/>
        <end position="1028"/>
    </location>
</feature>
<accession>A0A6I6GKH1</accession>
<dbReference type="InterPro" id="IPR008969">
    <property type="entry name" value="CarboxyPept-like_regulatory"/>
</dbReference>